<feature type="transmembrane region" description="Helical" evidence="1">
    <location>
        <begin position="63"/>
        <end position="81"/>
    </location>
</feature>
<feature type="transmembrane region" description="Helical" evidence="1">
    <location>
        <begin position="148"/>
        <end position="170"/>
    </location>
</feature>
<organism evidence="2 3">
    <name type="scientific">Cyanomargarita calcarea GSE-NOS-MK-12-04C</name>
    <dbReference type="NCBI Taxonomy" id="2839659"/>
    <lineage>
        <taxon>Bacteria</taxon>
        <taxon>Bacillati</taxon>
        <taxon>Cyanobacteriota</taxon>
        <taxon>Cyanophyceae</taxon>
        <taxon>Nostocales</taxon>
        <taxon>Cyanomargaritaceae</taxon>
        <taxon>Cyanomargarita</taxon>
    </lineage>
</organism>
<comment type="caution">
    <text evidence="2">The sequence shown here is derived from an EMBL/GenBank/DDBJ whole genome shotgun (WGS) entry which is preliminary data.</text>
</comment>
<feature type="transmembrane region" description="Helical" evidence="1">
    <location>
        <begin position="115"/>
        <end position="136"/>
    </location>
</feature>
<proteinExistence type="predicted"/>
<feature type="transmembrane region" description="Helical" evidence="1">
    <location>
        <begin position="36"/>
        <end position="57"/>
    </location>
</feature>
<feature type="transmembrane region" description="Helical" evidence="1">
    <location>
        <begin position="6"/>
        <end position="24"/>
    </location>
</feature>
<name>A0A951QM43_9CYAN</name>
<accession>A0A951QM43</accession>
<dbReference type="EMBL" id="JAHHGZ010000011">
    <property type="protein sequence ID" value="MBW4668253.1"/>
    <property type="molecule type" value="Genomic_DNA"/>
</dbReference>
<reference evidence="2" key="2">
    <citation type="journal article" date="2022" name="Microbiol. Resour. Announc.">
        <title>Metagenome Sequencing to Explore Phylogenomics of Terrestrial Cyanobacteria.</title>
        <authorList>
            <person name="Ward R.D."/>
            <person name="Stajich J.E."/>
            <person name="Johansen J.R."/>
            <person name="Huntemann M."/>
            <person name="Clum A."/>
            <person name="Foster B."/>
            <person name="Foster B."/>
            <person name="Roux S."/>
            <person name="Palaniappan K."/>
            <person name="Varghese N."/>
            <person name="Mukherjee S."/>
            <person name="Reddy T.B.K."/>
            <person name="Daum C."/>
            <person name="Copeland A."/>
            <person name="Chen I.A."/>
            <person name="Ivanova N.N."/>
            <person name="Kyrpides N.C."/>
            <person name="Shapiro N."/>
            <person name="Eloe-Fadrosh E.A."/>
            <person name="Pietrasiak N."/>
        </authorList>
    </citation>
    <scope>NUCLEOTIDE SEQUENCE</scope>
    <source>
        <strain evidence="2">GSE-NOS-MK-12-04C</strain>
    </source>
</reference>
<keyword evidence="1" id="KW-0472">Membrane</keyword>
<evidence type="ECO:0000313" key="2">
    <source>
        <dbReference type="EMBL" id="MBW4668253.1"/>
    </source>
</evidence>
<sequence length="178" mass="19887">MEIVRIVTTFLTASAVILLSWLALWASLRKYPLQALYNWGWLTSVLFSYGIIGFLSAPSTLTLAWILPCAWAATLTWVYFLAEDEALVWGFSWALTWTVARVWAKEWIGDTAVFWVGWILTGAIASALTVVNGAALESFFQYFSKFQAFIVFAGFSLLGLGLGFLVYQIFPIKNMVSG</sequence>
<gene>
    <name evidence="2" type="ORF">KME60_12725</name>
</gene>
<dbReference type="Proteomes" id="UP000729701">
    <property type="component" value="Unassembled WGS sequence"/>
</dbReference>
<feature type="transmembrane region" description="Helical" evidence="1">
    <location>
        <begin position="86"/>
        <end position="103"/>
    </location>
</feature>
<keyword evidence="1" id="KW-0812">Transmembrane</keyword>
<evidence type="ECO:0000313" key="3">
    <source>
        <dbReference type="Proteomes" id="UP000729701"/>
    </source>
</evidence>
<reference evidence="2" key="1">
    <citation type="submission" date="2021-05" db="EMBL/GenBank/DDBJ databases">
        <authorList>
            <person name="Pietrasiak N."/>
            <person name="Ward R."/>
            <person name="Stajich J.E."/>
            <person name="Kurbessoian T."/>
        </authorList>
    </citation>
    <scope>NUCLEOTIDE SEQUENCE</scope>
    <source>
        <strain evidence="2">GSE-NOS-MK-12-04C</strain>
    </source>
</reference>
<evidence type="ECO:0000256" key="1">
    <source>
        <dbReference type="SAM" id="Phobius"/>
    </source>
</evidence>
<protein>
    <submittedName>
        <fullName evidence="2">Uncharacterized protein</fullName>
    </submittedName>
</protein>
<dbReference type="AlphaFoldDB" id="A0A951QM43"/>
<keyword evidence="1" id="KW-1133">Transmembrane helix</keyword>